<organism evidence="4 5">
    <name type="scientific">Paenibacillus wynnii</name>
    <dbReference type="NCBI Taxonomy" id="268407"/>
    <lineage>
        <taxon>Bacteria</taxon>
        <taxon>Bacillati</taxon>
        <taxon>Bacillota</taxon>
        <taxon>Bacilli</taxon>
        <taxon>Bacillales</taxon>
        <taxon>Paenibacillaceae</taxon>
        <taxon>Paenibacillus</taxon>
    </lineage>
</organism>
<dbReference type="AlphaFoldDB" id="A0A098M817"/>
<keyword evidence="1" id="KW-0749">Sporulation</keyword>
<comment type="subcellular location">
    <subcellularLocation>
        <location evidence="2">Spore coat</location>
    </subcellularLocation>
</comment>
<reference evidence="4 5" key="1">
    <citation type="submission" date="2014-08" db="EMBL/GenBank/DDBJ databases">
        <authorList>
            <person name="den Bakker H.C."/>
        </authorList>
    </citation>
    <scope>NUCLEOTIDE SEQUENCE [LARGE SCALE GENOMIC DNA]</scope>
    <source>
        <strain evidence="4 5">DSM 18334</strain>
    </source>
</reference>
<reference evidence="4 5" key="2">
    <citation type="submission" date="2014-10" db="EMBL/GenBank/DDBJ databases">
        <title>Comparative genomics of the Paenibacillus odorifer group.</title>
        <authorList>
            <person name="Tsai Y.-C."/>
            <person name="Martin N."/>
            <person name="Korlach J."/>
            <person name="Wiedmann M."/>
        </authorList>
    </citation>
    <scope>NUCLEOTIDE SEQUENCE [LARGE SCALE GENOMIC DNA]</scope>
    <source>
        <strain evidence="4 5">DSM 18334</strain>
    </source>
</reference>
<keyword evidence="5" id="KW-1185">Reference proteome</keyword>
<gene>
    <name evidence="4" type="ORF">PWYN_26975</name>
</gene>
<protein>
    <submittedName>
        <fullName evidence="4">Spore gernimation protein GerQ</fullName>
    </submittedName>
</protein>
<dbReference type="EMBL" id="JQCR01000003">
    <property type="protein sequence ID" value="KGE18178.1"/>
    <property type="molecule type" value="Genomic_DNA"/>
</dbReference>
<proteinExistence type="inferred from homology"/>
<evidence type="ECO:0000256" key="3">
    <source>
        <dbReference type="ARBA" id="ARBA00024344"/>
    </source>
</evidence>
<comment type="similarity">
    <text evidence="3">Belongs to the CotF family.</text>
</comment>
<dbReference type="Proteomes" id="UP000029734">
    <property type="component" value="Unassembled WGS sequence"/>
</dbReference>
<dbReference type="GO" id="GO:0030435">
    <property type="term" value="P:sporulation resulting in formation of a cellular spore"/>
    <property type="evidence" value="ECO:0007669"/>
    <property type="project" value="UniProtKB-KW"/>
</dbReference>
<dbReference type="STRING" id="268407.PWYN_26975"/>
<dbReference type="OrthoDB" id="2901397at2"/>
<dbReference type="PANTHER" id="PTHR39183:SF1">
    <property type="entry name" value="SPORE COAT PROTEIN F-LIKE PROTEIN YHCQ"/>
    <property type="match status" value="1"/>
</dbReference>
<comment type="caution">
    <text evidence="4">The sequence shown here is derived from an EMBL/GenBank/DDBJ whole genome shotgun (WGS) entry which is preliminary data.</text>
</comment>
<dbReference type="Pfam" id="PF07875">
    <property type="entry name" value="Coat_F"/>
    <property type="match status" value="1"/>
</dbReference>
<evidence type="ECO:0000313" key="5">
    <source>
        <dbReference type="Proteomes" id="UP000029734"/>
    </source>
</evidence>
<evidence type="ECO:0000313" key="4">
    <source>
        <dbReference type="EMBL" id="KGE18178.1"/>
    </source>
</evidence>
<name>A0A098M817_9BACL</name>
<dbReference type="RefSeq" id="WP_036658014.1">
    <property type="nucleotide sequence ID" value="NZ_JQCR01000003.1"/>
</dbReference>
<dbReference type="PANTHER" id="PTHR39183">
    <property type="entry name" value="SPORE COAT PROTEIN F-LIKE PROTEIN YHCQ"/>
    <property type="match status" value="1"/>
</dbReference>
<evidence type="ECO:0000256" key="2">
    <source>
        <dbReference type="ARBA" id="ARBA00024325"/>
    </source>
</evidence>
<dbReference type="Gene3D" id="1.20.1260.10">
    <property type="match status" value="1"/>
</dbReference>
<dbReference type="InterPro" id="IPR012851">
    <property type="entry name" value="Spore_coat_CotF-like"/>
</dbReference>
<dbReference type="InterPro" id="IPR012347">
    <property type="entry name" value="Ferritin-like"/>
</dbReference>
<sequence>MNNDYLDPIHALNMPEIADTSFATDFLLRAKTGVRNCAIALTETVSPDARAVLRTQLHEAIALHDEISKLMIAKSWFHPYDLNEQFQIDLTTANTTVQIAEMNLFPKDTSRKGMFDRKPDKHREGHTL</sequence>
<accession>A0A098M817</accession>
<evidence type="ECO:0000256" key="1">
    <source>
        <dbReference type="ARBA" id="ARBA00022969"/>
    </source>
</evidence>
<dbReference type="eggNOG" id="COG5577">
    <property type="taxonomic scope" value="Bacteria"/>
</dbReference>